<gene>
    <name evidence="1" type="ORF">CY34DRAFT_805137</name>
</gene>
<dbReference type="HOGENOM" id="CLU_1939506_0_0_1"/>
<organism evidence="1 2">
    <name type="scientific">Suillus luteus UH-Slu-Lm8-n1</name>
    <dbReference type="NCBI Taxonomy" id="930992"/>
    <lineage>
        <taxon>Eukaryota</taxon>
        <taxon>Fungi</taxon>
        <taxon>Dikarya</taxon>
        <taxon>Basidiomycota</taxon>
        <taxon>Agaricomycotina</taxon>
        <taxon>Agaricomycetes</taxon>
        <taxon>Agaricomycetidae</taxon>
        <taxon>Boletales</taxon>
        <taxon>Suillineae</taxon>
        <taxon>Suillaceae</taxon>
        <taxon>Suillus</taxon>
    </lineage>
</organism>
<dbReference type="EMBL" id="KN835244">
    <property type="protein sequence ID" value="KIK42234.1"/>
    <property type="molecule type" value="Genomic_DNA"/>
</dbReference>
<reference evidence="1 2" key="1">
    <citation type="submission" date="2014-04" db="EMBL/GenBank/DDBJ databases">
        <authorList>
            <consortium name="DOE Joint Genome Institute"/>
            <person name="Kuo A."/>
            <person name="Ruytinx J."/>
            <person name="Rineau F."/>
            <person name="Colpaert J."/>
            <person name="Kohler A."/>
            <person name="Nagy L.G."/>
            <person name="Floudas D."/>
            <person name="Copeland A."/>
            <person name="Barry K.W."/>
            <person name="Cichocki N."/>
            <person name="Veneault-Fourrey C."/>
            <person name="LaButti K."/>
            <person name="Lindquist E.A."/>
            <person name="Lipzen A."/>
            <person name="Lundell T."/>
            <person name="Morin E."/>
            <person name="Murat C."/>
            <person name="Sun H."/>
            <person name="Tunlid A."/>
            <person name="Henrissat B."/>
            <person name="Grigoriev I.V."/>
            <person name="Hibbett D.S."/>
            <person name="Martin F."/>
            <person name="Nordberg H.P."/>
            <person name="Cantor M.N."/>
            <person name="Hua S.X."/>
        </authorList>
    </citation>
    <scope>NUCLEOTIDE SEQUENCE [LARGE SCALE GENOMIC DNA]</scope>
    <source>
        <strain evidence="1 2">UH-Slu-Lm8-n1</strain>
    </source>
</reference>
<keyword evidence="2" id="KW-1185">Reference proteome</keyword>
<sequence length="130" mass="14717">MALNYVINFKFNPPTIKLNSVHQISLLFISQSAAFRASLRANQPDPGLSLLGDAHKPPPLSWAQFLSQQSLLFTQLVFSPPQRGPRLAVTDITDAVNATIKVRKEKRIVCLRLYDLLWCVLSVLRWGECW</sequence>
<name>A0A0D0AWK5_9AGAM</name>
<evidence type="ECO:0000313" key="1">
    <source>
        <dbReference type="EMBL" id="KIK42234.1"/>
    </source>
</evidence>
<evidence type="ECO:0000313" key="2">
    <source>
        <dbReference type="Proteomes" id="UP000054485"/>
    </source>
</evidence>
<proteinExistence type="predicted"/>
<dbReference type="InParanoid" id="A0A0D0AWK5"/>
<accession>A0A0D0AWK5</accession>
<dbReference type="AlphaFoldDB" id="A0A0D0AWK5"/>
<dbReference type="Proteomes" id="UP000054485">
    <property type="component" value="Unassembled WGS sequence"/>
</dbReference>
<reference evidence="2" key="2">
    <citation type="submission" date="2015-01" db="EMBL/GenBank/DDBJ databases">
        <title>Evolutionary Origins and Diversification of the Mycorrhizal Mutualists.</title>
        <authorList>
            <consortium name="DOE Joint Genome Institute"/>
            <consortium name="Mycorrhizal Genomics Consortium"/>
            <person name="Kohler A."/>
            <person name="Kuo A."/>
            <person name="Nagy L.G."/>
            <person name="Floudas D."/>
            <person name="Copeland A."/>
            <person name="Barry K.W."/>
            <person name="Cichocki N."/>
            <person name="Veneault-Fourrey C."/>
            <person name="LaButti K."/>
            <person name="Lindquist E.A."/>
            <person name="Lipzen A."/>
            <person name="Lundell T."/>
            <person name="Morin E."/>
            <person name="Murat C."/>
            <person name="Riley R."/>
            <person name="Ohm R."/>
            <person name="Sun H."/>
            <person name="Tunlid A."/>
            <person name="Henrissat B."/>
            <person name="Grigoriev I.V."/>
            <person name="Hibbett D.S."/>
            <person name="Martin F."/>
        </authorList>
    </citation>
    <scope>NUCLEOTIDE SEQUENCE [LARGE SCALE GENOMIC DNA]</scope>
    <source>
        <strain evidence="2">UH-Slu-Lm8-n1</strain>
    </source>
</reference>
<protein>
    <submittedName>
        <fullName evidence="1">Uncharacterized protein</fullName>
    </submittedName>
</protein>